<comment type="caution">
    <text evidence="18">Lacks conserved residue(s) required for the propagation of feature annotation.</text>
</comment>
<feature type="transmembrane region" description="Helical" evidence="18">
    <location>
        <begin position="1781"/>
        <end position="1801"/>
    </location>
</feature>
<dbReference type="FunFam" id="3.40.1110.10:FF:000031">
    <property type="entry name" value="Calcium-transporting ATPase"/>
    <property type="match status" value="1"/>
</dbReference>
<dbReference type="PRINTS" id="PR00120">
    <property type="entry name" value="HATPASE"/>
</dbReference>
<dbReference type="CDD" id="cd02081">
    <property type="entry name" value="P-type_ATPase_Ca_PMCA-like"/>
    <property type="match status" value="1"/>
</dbReference>
<evidence type="ECO:0000256" key="11">
    <source>
        <dbReference type="ARBA" id="ARBA00022967"/>
    </source>
</evidence>
<dbReference type="SFLD" id="SFLDG00002">
    <property type="entry name" value="C1.7:_P-type_atpase_like"/>
    <property type="match status" value="1"/>
</dbReference>
<dbReference type="InterPro" id="IPR008250">
    <property type="entry name" value="ATPase_P-typ_transduc_dom_A_sf"/>
</dbReference>
<dbReference type="Gene3D" id="2.70.150.10">
    <property type="entry name" value="Calcium-transporting ATPase, cytoplasmic transduction domain A"/>
    <property type="match status" value="1"/>
</dbReference>
<evidence type="ECO:0000256" key="9">
    <source>
        <dbReference type="ARBA" id="ARBA00022840"/>
    </source>
</evidence>
<evidence type="ECO:0000256" key="3">
    <source>
        <dbReference type="ARBA" id="ARBA00022554"/>
    </source>
</evidence>
<dbReference type="GO" id="GO:0005524">
    <property type="term" value="F:ATP binding"/>
    <property type="evidence" value="ECO:0007669"/>
    <property type="project" value="UniProtKB-KW"/>
</dbReference>
<comment type="subcellular location">
    <subcellularLocation>
        <location evidence="18">Membrane</location>
        <topology evidence="18">Multi-pass membrane protein</topology>
    </subcellularLocation>
    <subcellularLocation>
        <location evidence="1">Vacuole membrane</location>
        <topology evidence="1">Multi-pass membrane protein</topology>
    </subcellularLocation>
</comment>
<dbReference type="InterPro" id="IPR023214">
    <property type="entry name" value="HAD_sf"/>
</dbReference>
<keyword evidence="9 18" id="KW-0067">ATP-binding</keyword>
<evidence type="ECO:0000256" key="4">
    <source>
        <dbReference type="ARBA" id="ARBA00022568"/>
    </source>
</evidence>
<dbReference type="SFLD" id="SFLDS00003">
    <property type="entry name" value="Haloacid_Dehalogenase"/>
    <property type="match status" value="1"/>
</dbReference>
<dbReference type="GO" id="GO:0016887">
    <property type="term" value="F:ATP hydrolysis activity"/>
    <property type="evidence" value="ECO:0007669"/>
    <property type="project" value="InterPro"/>
</dbReference>
<dbReference type="GeneID" id="73345745"/>
<feature type="transmembrane region" description="Helical" evidence="18">
    <location>
        <begin position="1622"/>
        <end position="1645"/>
    </location>
</feature>
<evidence type="ECO:0000256" key="17">
    <source>
        <dbReference type="ARBA" id="ARBA00059328"/>
    </source>
</evidence>
<dbReference type="GO" id="GO:0005774">
    <property type="term" value="C:vacuolar membrane"/>
    <property type="evidence" value="ECO:0007669"/>
    <property type="project" value="UniProtKB-SubCell"/>
</dbReference>
<feature type="compositionally biased region" description="Basic and acidic residues" evidence="19">
    <location>
        <begin position="374"/>
        <end position="383"/>
    </location>
</feature>
<feature type="region of interest" description="Disordered" evidence="19">
    <location>
        <begin position="1"/>
        <end position="37"/>
    </location>
</feature>
<evidence type="ECO:0000259" key="20">
    <source>
        <dbReference type="SMART" id="SM00831"/>
    </source>
</evidence>
<feature type="compositionally biased region" description="Polar residues" evidence="19">
    <location>
        <begin position="865"/>
        <end position="875"/>
    </location>
</feature>
<keyword evidence="8 18" id="KW-0106">Calcium</keyword>
<organism evidence="21 22">
    <name type="scientific">Colletotrichum lupini</name>
    <dbReference type="NCBI Taxonomy" id="145971"/>
    <lineage>
        <taxon>Eukaryota</taxon>
        <taxon>Fungi</taxon>
        <taxon>Dikarya</taxon>
        <taxon>Ascomycota</taxon>
        <taxon>Pezizomycotina</taxon>
        <taxon>Sordariomycetes</taxon>
        <taxon>Hypocreomycetidae</taxon>
        <taxon>Glomerellales</taxon>
        <taxon>Glomerellaceae</taxon>
        <taxon>Colletotrichum</taxon>
        <taxon>Colletotrichum acutatum species complex</taxon>
    </lineage>
</organism>
<keyword evidence="4 18" id="KW-0109">Calcium transport</keyword>
<evidence type="ECO:0000313" key="22">
    <source>
        <dbReference type="Proteomes" id="UP000830671"/>
    </source>
</evidence>
<keyword evidence="12 18" id="KW-1133">Transmembrane helix</keyword>
<dbReference type="PANTHER" id="PTHR24093">
    <property type="entry name" value="CATION TRANSPORTING ATPASE"/>
    <property type="match status" value="1"/>
</dbReference>
<dbReference type="InterPro" id="IPR006408">
    <property type="entry name" value="P-type_ATPase_IIB"/>
</dbReference>
<keyword evidence="2 18" id="KW-0813">Transport</keyword>
<name>A0A9Q8SZV0_9PEZI</name>
<dbReference type="PRINTS" id="PR00119">
    <property type="entry name" value="CATATPASE"/>
</dbReference>
<dbReference type="Proteomes" id="UP000830671">
    <property type="component" value="Chromosome 6"/>
</dbReference>
<dbReference type="NCBIfam" id="TIGR01494">
    <property type="entry name" value="ATPase_P-type"/>
    <property type="match status" value="2"/>
</dbReference>
<evidence type="ECO:0000256" key="2">
    <source>
        <dbReference type="ARBA" id="ARBA00022448"/>
    </source>
</evidence>
<dbReference type="SUPFAM" id="SSF56784">
    <property type="entry name" value="HAD-like"/>
    <property type="match status" value="1"/>
</dbReference>
<dbReference type="Gene3D" id="3.40.50.1000">
    <property type="entry name" value="HAD superfamily/HAD-like"/>
    <property type="match status" value="1"/>
</dbReference>
<feature type="domain" description="Cation-transporting P-type ATPase N-terminal" evidence="20">
    <location>
        <begin position="820"/>
        <end position="933"/>
    </location>
</feature>
<evidence type="ECO:0000256" key="8">
    <source>
        <dbReference type="ARBA" id="ARBA00022837"/>
    </source>
</evidence>
<keyword evidence="10" id="KW-0460">Magnesium</keyword>
<dbReference type="SUPFAM" id="SSF81665">
    <property type="entry name" value="Calcium ATPase, transmembrane domain M"/>
    <property type="match status" value="1"/>
</dbReference>
<dbReference type="GO" id="GO:0005388">
    <property type="term" value="F:P-type calcium transporter activity"/>
    <property type="evidence" value="ECO:0007669"/>
    <property type="project" value="UniProtKB-EC"/>
</dbReference>
<dbReference type="Pfam" id="PF00689">
    <property type="entry name" value="Cation_ATPase_C"/>
    <property type="match status" value="1"/>
</dbReference>
<sequence length="1884" mass="204087">MTPATIPKKLDSQADSLIDMRKGDNTGGKPHADDRWFPDLDASSDTPFRDQVDKLDAIESKLDRLVQGIMAKILWLDDKLPRVPRVRYAATGMVTLTFFRNHGIRENARVNAFVERWGHWCNAGQEFWTGPNALGLERLQNDKLDQTVETWRLPWTSGGTYRACCEFIGQPAQRIPEDVRAILACSCLPDMDQSRSPTTPGDSTPSLIRLFTSQYSRNASKLHLEMLTRPPRLEPTTPPRDDIDGSRSQYLLVATGSPQGIDSQKPDMTETMNGQCPDPCTHSVIKLCQSETSPTILHGKLFPADTEWSFAAAPSPFYHSSLVALFASAGEKRIYRASKDGHSIAFVPQTLACVSFPWQYQEVESDTPSGLRPATDRTREQHGCPRRLSNGGHPPLGGRMARYCTAPVATRRMGTPLKSRAQYPYMSISTDAHGGTCKPRFRLEKSSQIENEYLGIKRDKVPALASTKRQGSNIGMANVAKIPFTRCQSPFFPLAWFPISLLHSGSRMAPTQATLGGYLLLTLWLTFAPASLANLTQDESLSPRHIILSLLRNSSPGSSLLAPLFWLLPLLITSSKRAFFLPSSDACIIWLLSGQSILPLLAGPRFQTTSAYTSNALENSSSSSSVSSSGTQADLTAYAKAHGSLHAQRFGILGTPLRLSLPGRNAKTPPYASCLLHSLVVQLHHYCCNQFLFSLSLELFPQLHFHLVHEKVIASTQDYSASVLMASLAPPQLRVDTRNSRGNDNDDAITPSPISTHSNPFLTPAISAATSMHSTALTEDPDTALHPDPGTEGEFVVDNNPFAFSPGHLNKLLNPKSLAAFFALGGLRGIEKGLQTDVKAGLSQDEVGVGGRVSFQEATGHQEPSFATSGAQPPATTHHADANGFTDRTRVYGKNVLPAKKATPLWKLMWGAYNDKVIILLTVAAAISLALGLYETFGAEHDPEAGQPVDWVEGVAIIAAILIVTLVGSLNDWQKERAFVKLNAKKEDREVKVIRSGKSYMLNVAEILVGDVIHLEPGDLVPVDGIFISGHDLKCDESSATGESDALKKTGGDAVYNALQSGNATKDLDPFIISGAKVLEGVGTFVCTSVGTNSSFGKIMMSVRTEMEATPLQKKLEGLAMAIAKLGSSAALLLFVVLLIRFLAGLGSNNSSGAEKASTFMDILIVAITIIVVAVPEGLPLAVTLALAFATTRLLKENNLVRILRACETMGNATTICSDKTGTLTTNKMTVVAGTFGSASFSKSVEGEKTIGAVEFAQSLPTATKKLIVQSVAINSTAFEGEEEGQATFIGSKTETALLQFAKDHLGMQGLAETRANEEVAQMMPFDSSKKCMAAVIKLSDNEGYRLVVKGASEILLGYCSQQVNVNDLSISTLEQSDRLNLEATIDAYAKQSLRTIALIYQDFPQWPPHGVNATIEGHVDLGDVLHDLVFAGVVGIQDPVRPGVPEAVRKAKHAGVVVRMVTGDNAVTAQAIATECGIFTEGGLIMEGPVFRKLSVEQMNEMLPRLQVLARSSPEDKRVLVTRLKALGETVAVTGDGTNDAPALKAADVGFSMGISGTEVAKEASSIVLMDDNFTSIVTALKWGRAVNDAVQKFLQFQITVNITAVLLAFITAVSDPDMESVLTAVQLLWVNLIMDTFAALALATDPPTEKILDRLPQGKKAPLITINMWKMIIGQAIFQLTATLILHFAGNAIFGYDAHNEDQQLELDSMIFNTFVWMQIFNEFNNRRLDNKFNIFEGVHRNYFFIVINCIMVGAQVAIIFVGGKAFRITPGGISGEHWAVSIVLASVSLPMAVLIRLFPDPWFEKIAKTVGRPVVIVYRALGRFFTTIGAAFRRKKTTEADAVSEDAGISSGSDDAKVAAPEIVISTQEENTNTRDVEKAQ</sequence>
<dbReference type="InterPro" id="IPR036412">
    <property type="entry name" value="HAD-like_sf"/>
</dbReference>
<feature type="region of interest" description="Disordered" evidence="19">
    <location>
        <begin position="365"/>
        <end position="396"/>
    </location>
</feature>
<dbReference type="Pfam" id="PF00690">
    <property type="entry name" value="Cation_ATPase_N"/>
    <property type="match status" value="1"/>
</dbReference>
<feature type="transmembrane region" description="Helical" evidence="18">
    <location>
        <begin position="1122"/>
        <end position="1143"/>
    </location>
</feature>
<dbReference type="InterPro" id="IPR006068">
    <property type="entry name" value="ATPase_P-typ_cation-transptr_C"/>
</dbReference>
<protein>
    <recommendedName>
        <fullName evidence="18">Calcium-transporting ATPase</fullName>
        <ecNumber evidence="18">7.2.2.10</ecNumber>
    </recommendedName>
</protein>
<dbReference type="SMART" id="SM00831">
    <property type="entry name" value="Cation_ATPase_N"/>
    <property type="match status" value="1"/>
</dbReference>
<keyword evidence="7 18" id="KW-0547">Nucleotide-binding</keyword>
<feature type="transmembrane region" description="Helical" evidence="18">
    <location>
        <begin position="954"/>
        <end position="973"/>
    </location>
</feature>
<keyword evidence="13 18" id="KW-0406">Ion transport</keyword>
<feature type="compositionally biased region" description="Basic and acidic residues" evidence="19">
    <location>
        <begin position="8"/>
        <end position="37"/>
    </location>
</feature>
<feature type="transmembrane region" description="Helical" evidence="18">
    <location>
        <begin position="515"/>
        <end position="535"/>
    </location>
</feature>
<feature type="transmembrane region" description="Helical" evidence="18">
    <location>
        <begin position="1163"/>
        <end position="1190"/>
    </location>
</feature>
<evidence type="ECO:0000256" key="14">
    <source>
        <dbReference type="ARBA" id="ARBA00023136"/>
    </source>
</evidence>
<evidence type="ECO:0000256" key="15">
    <source>
        <dbReference type="ARBA" id="ARBA00038148"/>
    </source>
</evidence>
<feature type="region of interest" description="Disordered" evidence="19">
    <location>
        <begin position="734"/>
        <end position="754"/>
    </location>
</feature>
<dbReference type="EC" id="7.2.2.10" evidence="18"/>
<dbReference type="InterPro" id="IPR001757">
    <property type="entry name" value="P_typ_ATPase"/>
</dbReference>
<evidence type="ECO:0000256" key="6">
    <source>
        <dbReference type="ARBA" id="ARBA00022723"/>
    </source>
</evidence>
<evidence type="ECO:0000256" key="1">
    <source>
        <dbReference type="ARBA" id="ARBA00004128"/>
    </source>
</evidence>
<evidence type="ECO:0000256" key="18">
    <source>
        <dbReference type="RuleBase" id="RU361146"/>
    </source>
</evidence>
<dbReference type="SUPFAM" id="SSF81660">
    <property type="entry name" value="Metal cation-transporting ATPase, ATP-binding domain N"/>
    <property type="match status" value="1"/>
</dbReference>
<proteinExistence type="inferred from homology"/>
<keyword evidence="14 18" id="KW-0472">Membrane</keyword>
<dbReference type="InterPro" id="IPR018303">
    <property type="entry name" value="ATPase_P-typ_P_site"/>
</dbReference>
<dbReference type="SUPFAM" id="SSF81653">
    <property type="entry name" value="Calcium ATPase, transduction domain A"/>
    <property type="match status" value="1"/>
</dbReference>
<dbReference type="FunFam" id="2.70.150.10:FF:000028">
    <property type="entry name" value="Calcium-transporting ATPase"/>
    <property type="match status" value="1"/>
</dbReference>
<gene>
    <name evidence="21" type="ORF">CLUP02_11768</name>
</gene>
<dbReference type="FunFam" id="3.40.50.1000:FF:000018">
    <property type="entry name" value="Calcium-transporting ATPase"/>
    <property type="match status" value="1"/>
</dbReference>
<dbReference type="InterPro" id="IPR023298">
    <property type="entry name" value="ATPase_P-typ_TM_dom_sf"/>
</dbReference>
<keyword evidence="11" id="KW-1278">Translocase</keyword>
<evidence type="ECO:0000256" key="19">
    <source>
        <dbReference type="SAM" id="MobiDB-lite"/>
    </source>
</evidence>
<dbReference type="GO" id="GO:0005886">
    <property type="term" value="C:plasma membrane"/>
    <property type="evidence" value="ECO:0007669"/>
    <property type="project" value="TreeGrafter"/>
</dbReference>
<dbReference type="Pfam" id="PF13246">
    <property type="entry name" value="Cation_ATPase"/>
    <property type="match status" value="1"/>
</dbReference>
<evidence type="ECO:0000256" key="7">
    <source>
        <dbReference type="ARBA" id="ARBA00022741"/>
    </source>
</evidence>
<comment type="function">
    <text evidence="18">Catalyzes the hydrolysis of ATP coupled with the transport of calcium.</text>
</comment>
<dbReference type="EMBL" id="CP019478">
    <property type="protein sequence ID" value="UQC86268.1"/>
    <property type="molecule type" value="Genomic_DNA"/>
</dbReference>
<dbReference type="InterPro" id="IPR059000">
    <property type="entry name" value="ATPase_P-type_domA"/>
</dbReference>
<accession>A0A9Q8SZV0</accession>
<feature type="compositionally biased region" description="Basic and acidic residues" evidence="19">
    <location>
        <begin position="735"/>
        <end position="744"/>
    </location>
</feature>
<comment type="function">
    <text evidence="17">This magnesium-dependent enzyme catalyzes the hydrolysis of ATP coupled with the transport of calcium. Transports the calcium to the vacuole and participates in the control of the cytosolic free calcium.</text>
</comment>
<dbReference type="FunFam" id="1.20.1110.10:FF:000039">
    <property type="entry name" value="Calcium-transporting ATPase"/>
    <property type="match status" value="1"/>
</dbReference>
<comment type="catalytic activity">
    <reaction evidence="16 18">
        <text>Ca(2+)(in) + ATP + H2O = Ca(2+)(out) + ADP + phosphate + H(+)</text>
        <dbReference type="Rhea" id="RHEA:18105"/>
        <dbReference type="ChEBI" id="CHEBI:15377"/>
        <dbReference type="ChEBI" id="CHEBI:15378"/>
        <dbReference type="ChEBI" id="CHEBI:29108"/>
        <dbReference type="ChEBI" id="CHEBI:30616"/>
        <dbReference type="ChEBI" id="CHEBI:43474"/>
        <dbReference type="ChEBI" id="CHEBI:456216"/>
        <dbReference type="EC" id="7.2.2.10"/>
    </reaction>
</comment>
<keyword evidence="3" id="KW-0926">Vacuole</keyword>
<dbReference type="GO" id="GO:0006874">
    <property type="term" value="P:intracellular calcium ion homeostasis"/>
    <property type="evidence" value="ECO:0007669"/>
    <property type="project" value="UniProtKB-ARBA"/>
</dbReference>
<evidence type="ECO:0000256" key="16">
    <source>
        <dbReference type="ARBA" id="ARBA00048694"/>
    </source>
</evidence>
<feature type="transmembrane region" description="Helical" evidence="18">
    <location>
        <begin position="917"/>
        <end position="934"/>
    </location>
</feature>
<dbReference type="Pfam" id="PF00122">
    <property type="entry name" value="E1-E2_ATPase"/>
    <property type="match status" value="1"/>
</dbReference>
<reference evidence="21" key="1">
    <citation type="journal article" date="2021" name="Mol. Plant Microbe Interact.">
        <title>Complete Genome Sequence of the Plant-Pathogenic Fungus Colletotrichum lupini.</title>
        <authorList>
            <person name="Baroncelli R."/>
            <person name="Pensec F."/>
            <person name="Da Lio D."/>
            <person name="Boufleur T."/>
            <person name="Vicente I."/>
            <person name="Sarrocco S."/>
            <person name="Picot A."/>
            <person name="Baraldi E."/>
            <person name="Sukno S."/>
            <person name="Thon M."/>
            <person name="Le Floch G."/>
        </authorList>
    </citation>
    <scope>NUCLEOTIDE SEQUENCE</scope>
    <source>
        <strain evidence="21">IMI 504893</strain>
    </source>
</reference>
<comment type="similarity">
    <text evidence="15 18">Belongs to the cation transport ATPase (P-type) (TC 3.A.3) family.</text>
</comment>
<evidence type="ECO:0000256" key="12">
    <source>
        <dbReference type="ARBA" id="ARBA00022989"/>
    </source>
</evidence>
<evidence type="ECO:0000313" key="21">
    <source>
        <dbReference type="EMBL" id="UQC86268.1"/>
    </source>
</evidence>
<dbReference type="Gene3D" id="1.20.1110.10">
    <property type="entry name" value="Calcium-transporting ATPase, transmembrane domain"/>
    <property type="match status" value="1"/>
</dbReference>
<dbReference type="Gene3D" id="3.40.1110.10">
    <property type="entry name" value="Calcium-transporting ATPase, cytoplasmic domain N"/>
    <property type="match status" value="1"/>
</dbReference>
<dbReference type="NCBIfam" id="TIGR01517">
    <property type="entry name" value="ATPase-IIB_Ca"/>
    <property type="match status" value="1"/>
</dbReference>
<keyword evidence="5 18" id="KW-0812">Transmembrane</keyword>
<feature type="transmembrane region" description="Helical" evidence="18">
    <location>
        <begin position="1745"/>
        <end position="1769"/>
    </location>
</feature>
<dbReference type="PROSITE" id="PS00154">
    <property type="entry name" value="ATPASE_E1_E2"/>
    <property type="match status" value="1"/>
</dbReference>
<dbReference type="GO" id="GO:0046872">
    <property type="term" value="F:metal ion binding"/>
    <property type="evidence" value="ECO:0007669"/>
    <property type="project" value="UniProtKB-KW"/>
</dbReference>
<dbReference type="PANTHER" id="PTHR24093:SF346">
    <property type="entry name" value="CALCIUM-TRANSPORTING ATPASE"/>
    <property type="match status" value="1"/>
</dbReference>
<dbReference type="KEGG" id="clup:CLUP02_11768"/>
<dbReference type="RefSeq" id="XP_049147880.1">
    <property type="nucleotide sequence ID" value="XM_049290735.1"/>
</dbReference>
<evidence type="ECO:0000256" key="10">
    <source>
        <dbReference type="ARBA" id="ARBA00022842"/>
    </source>
</evidence>
<dbReference type="InterPro" id="IPR044492">
    <property type="entry name" value="P_typ_ATPase_HD_dom"/>
</dbReference>
<keyword evidence="22" id="KW-1185">Reference proteome</keyword>
<evidence type="ECO:0000256" key="13">
    <source>
        <dbReference type="ARBA" id="ARBA00023065"/>
    </source>
</evidence>
<dbReference type="SFLD" id="SFLDF00027">
    <property type="entry name" value="p-type_atpase"/>
    <property type="match status" value="1"/>
</dbReference>
<feature type="transmembrane region" description="Helical" evidence="18">
    <location>
        <begin position="1595"/>
        <end position="1616"/>
    </location>
</feature>
<keyword evidence="6" id="KW-0479">Metal-binding</keyword>
<evidence type="ECO:0000256" key="5">
    <source>
        <dbReference type="ARBA" id="ARBA00022692"/>
    </source>
</evidence>
<feature type="region of interest" description="Disordered" evidence="19">
    <location>
        <begin position="858"/>
        <end position="884"/>
    </location>
</feature>
<dbReference type="InterPro" id="IPR004014">
    <property type="entry name" value="ATPase_P-typ_cation-transptr_N"/>
</dbReference>
<dbReference type="InterPro" id="IPR023299">
    <property type="entry name" value="ATPase_P-typ_cyto_dom_N"/>
</dbReference>